<dbReference type="AlphaFoldDB" id="A0A9D5Q5M7"/>
<proteinExistence type="predicted"/>
<evidence type="ECO:0000259" key="1">
    <source>
        <dbReference type="Pfam" id="PF02464"/>
    </source>
</evidence>
<dbReference type="Pfam" id="PF18146">
    <property type="entry name" value="CinA_KH"/>
    <property type="match status" value="1"/>
</dbReference>
<comment type="caution">
    <text evidence="3">The sequence shown here is derived from an EMBL/GenBank/DDBJ whole genome shotgun (WGS) entry which is preliminary data.</text>
</comment>
<name>A0A9D5Q5M7_9BACT</name>
<gene>
    <name evidence="3" type="ORF">GF339_10420</name>
</gene>
<feature type="domain" description="CinA KH" evidence="2">
    <location>
        <begin position="1"/>
        <end position="47"/>
    </location>
</feature>
<accession>A0A9D5Q5M7</accession>
<feature type="non-terminal residue" evidence="3">
    <location>
        <position position="1"/>
    </location>
</feature>
<sequence length="211" mass="22615">PSIGLLAHLGQIDIRITAKAATPEIADELIAGLEEKIRARLPYQIFGTDDETQESVIAQLLRQHGLSLALAETNTGGNIGRHLLPIPGSDAVFRGGVVLTDAASVSRLLDIPPDTIERHGLISLETARHMARAVKEKCGATVGLGIAGYRQSREGKIADPAVSSFIAIHREDGTFATQTYRVSGSAELIQTRIKNIALELVRRTLLGIESL</sequence>
<dbReference type="Pfam" id="PF02464">
    <property type="entry name" value="CinA"/>
    <property type="match status" value="1"/>
</dbReference>
<dbReference type="SUPFAM" id="SSF142433">
    <property type="entry name" value="CinA-like"/>
    <property type="match status" value="1"/>
</dbReference>
<dbReference type="Proteomes" id="UP000649604">
    <property type="component" value="Unassembled WGS sequence"/>
</dbReference>
<dbReference type="Gene3D" id="3.90.950.20">
    <property type="entry name" value="CinA-like"/>
    <property type="match status" value="1"/>
</dbReference>
<dbReference type="NCBIfam" id="TIGR00199">
    <property type="entry name" value="PncC_domain"/>
    <property type="match status" value="1"/>
</dbReference>
<dbReference type="InterPro" id="IPR036653">
    <property type="entry name" value="CinA-like_C"/>
</dbReference>
<dbReference type="EMBL" id="WJJP01000331">
    <property type="protein sequence ID" value="MBD3324989.1"/>
    <property type="molecule type" value="Genomic_DNA"/>
</dbReference>
<evidence type="ECO:0000259" key="2">
    <source>
        <dbReference type="Pfam" id="PF18146"/>
    </source>
</evidence>
<evidence type="ECO:0000313" key="3">
    <source>
        <dbReference type="EMBL" id="MBD3324989.1"/>
    </source>
</evidence>
<dbReference type="InterPro" id="IPR008136">
    <property type="entry name" value="CinA_C"/>
</dbReference>
<organism evidence="3 4">
    <name type="scientific">candidate division KSB3 bacterium</name>
    <dbReference type="NCBI Taxonomy" id="2044937"/>
    <lineage>
        <taxon>Bacteria</taxon>
        <taxon>candidate division KSB3</taxon>
    </lineage>
</organism>
<feature type="domain" description="CinA C-terminal" evidence="1">
    <location>
        <begin position="52"/>
        <end position="205"/>
    </location>
</feature>
<reference evidence="3" key="1">
    <citation type="submission" date="2019-11" db="EMBL/GenBank/DDBJ databases">
        <title>Microbial mats filling the niche in hypersaline microbial mats.</title>
        <authorList>
            <person name="Wong H.L."/>
            <person name="Macleod F.I."/>
            <person name="White R.A. III"/>
            <person name="Burns B.P."/>
        </authorList>
    </citation>
    <scope>NUCLEOTIDE SEQUENCE</scope>
    <source>
        <strain evidence="3">Rbin_158</strain>
    </source>
</reference>
<evidence type="ECO:0000313" key="4">
    <source>
        <dbReference type="Proteomes" id="UP000649604"/>
    </source>
</evidence>
<dbReference type="InterPro" id="IPR041424">
    <property type="entry name" value="CinA_KH"/>
</dbReference>
<protein>
    <submittedName>
        <fullName evidence="3">Nicotinamide-nucleotide amidohydrolase family protein</fullName>
    </submittedName>
</protein>
<dbReference type="Gene3D" id="3.30.70.2860">
    <property type="match status" value="1"/>
</dbReference>